<keyword evidence="3" id="KW-1185">Reference proteome</keyword>
<name>A0A8J7J3H4_9FLAO</name>
<dbReference type="Proteomes" id="UP000610931">
    <property type="component" value="Unassembled WGS sequence"/>
</dbReference>
<dbReference type="EMBL" id="JAELVQ010000006">
    <property type="protein sequence ID" value="MBJ6367718.1"/>
    <property type="molecule type" value="Genomic_DNA"/>
</dbReference>
<sequence length="356" mass="40820">MSKQTKNILISISISFAFLLISEGLNYLRKSNPELLLEVLTNNDVISINEKVEGLKILYNNKDLRESNEKLIILNIKIENIGNKGINESDYYSKVPFGFELKNAKIIKSPKLIKTSNTFLDDNIDLFLKNDNQIHISKIPLEVNDFFIIKIEAIIKNNIDPNLNPIGYINGAKNGIKVISSYQSQGKSTYTRSWLESIFYYFGIFVFLTIICLILINFINNSKSQRPIDKSFRNDLIKKLKQKHTIDLPDNIYNLIINTYLETGDDFLYYLNHDAFNNPTTLKIIISRINNGEPINELLNFKHGEEEALSQLLIILLESNLLSDVETDIKISVELRNEINKLEGLIRATGESLLEK</sequence>
<evidence type="ECO:0000313" key="3">
    <source>
        <dbReference type="Proteomes" id="UP000610931"/>
    </source>
</evidence>
<keyword evidence="1" id="KW-1133">Transmembrane helix</keyword>
<accession>A0A8J7J3H4</accession>
<dbReference type="RefSeq" id="WP_199114488.1">
    <property type="nucleotide sequence ID" value="NZ_JAELVQ010000006.1"/>
</dbReference>
<proteinExistence type="predicted"/>
<dbReference type="AlphaFoldDB" id="A0A8J7J3H4"/>
<organism evidence="2 3">
    <name type="scientific">Snuella sedimenti</name>
    <dbReference type="NCBI Taxonomy" id="2798802"/>
    <lineage>
        <taxon>Bacteria</taxon>
        <taxon>Pseudomonadati</taxon>
        <taxon>Bacteroidota</taxon>
        <taxon>Flavobacteriia</taxon>
        <taxon>Flavobacteriales</taxon>
        <taxon>Flavobacteriaceae</taxon>
        <taxon>Snuella</taxon>
    </lineage>
</organism>
<keyword evidence="1" id="KW-0472">Membrane</keyword>
<evidence type="ECO:0000313" key="2">
    <source>
        <dbReference type="EMBL" id="MBJ6367718.1"/>
    </source>
</evidence>
<comment type="caution">
    <text evidence="2">The sequence shown here is derived from an EMBL/GenBank/DDBJ whole genome shotgun (WGS) entry which is preliminary data.</text>
</comment>
<keyword evidence="1" id="KW-0812">Transmembrane</keyword>
<reference evidence="2" key="1">
    <citation type="submission" date="2020-12" db="EMBL/GenBank/DDBJ databases">
        <title>Snuella sp. nov., isolated from sediment in Incheon.</title>
        <authorList>
            <person name="Kim W."/>
        </authorList>
    </citation>
    <scope>NUCLEOTIDE SEQUENCE</scope>
    <source>
        <strain evidence="2">CAU 1569</strain>
    </source>
</reference>
<feature type="transmembrane region" description="Helical" evidence="1">
    <location>
        <begin position="198"/>
        <end position="219"/>
    </location>
</feature>
<gene>
    <name evidence="2" type="ORF">JF259_06430</name>
</gene>
<protein>
    <submittedName>
        <fullName evidence="2">Uncharacterized protein</fullName>
    </submittedName>
</protein>
<evidence type="ECO:0000256" key="1">
    <source>
        <dbReference type="SAM" id="Phobius"/>
    </source>
</evidence>